<gene>
    <name evidence="1" type="ordered locus">Calkro_0768</name>
</gene>
<keyword evidence="2" id="KW-1185">Reference proteome</keyword>
<accession>E4SAZ9</accession>
<sequence>MVDSSLTLNVVCLDNISERLLIDINRKGTFKLTRCTYNERYQTVITLVRLDIDTKPHRNPDGTVIGPNHIHIYKEGYGDKWAYPLEDFKCFKNPKDLIQTFVEFCRFCNIIEIPTVQAVMT</sequence>
<dbReference type="OrthoDB" id="1550866at2"/>
<dbReference type="EMBL" id="CP002330">
    <property type="protein sequence ID" value="ADQ45654.1"/>
    <property type="molecule type" value="Genomic_DNA"/>
</dbReference>
<evidence type="ECO:0000313" key="1">
    <source>
        <dbReference type="EMBL" id="ADQ45654.1"/>
    </source>
</evidence>
<protein>
    <submittedName>
        <fullName evidence="1">Putative Lj965 prophage protein</fullName>
    </submittedName>
</protein>
<dbReference type="InterPro" id="IPR053916">
    <property type="entry name" value="DUF6978"/>
</dbReference>
<dbReference type="PATRIC" id="fig|632348.3.peg.812"/>
<dbReference type="Pfam" id="PF22398">
    <property type="entry name" value="DUF6978"/>
    <property type="match status" value="1"/>
</dbReference>
<dbReference type="Proteomes" id="UP000006835">
    <property type="component" value="Chromosome"/>
</dbReference>
<name>E4SAZ9_CALK2</name>
<proteinExistence type="predicted"/>
<dbReference type="HOGENOM" id="CLU_144223_0_0_9"/>
<dbReference type="KEGG" id="ckn:Calkro_0768"/>
<dbReference type="AlphaFoldDB" id="E4SAZ9"/>
<reference evidence="1 2" key="2">
    <citation type="journal article" date="2011" name="J. Bacteriol.">
        <title>Complete genome sequences for the anaerobic, extremely thermophilic plant biomass-degrading bacteria Caldicellulosiruptor hydrothermalis, Caldicellulosiruptor kristjanssonii, Caldicellulosiruptor kronotskyensis, Caldicellulosiruptor owensenis, and Caldicellulosiruptor lactoaceticus.</title>
        <authorList>
            <person name="Blumer-Schuette S.E."/>
            <person name="Ozdemir I."/>
            <person name="Mistry D."/>
            <person name="Lucas S."/>
            <person name="Lapidus A."/>
            <person name="Cheng J.F."/>
            <person name="Goodwin L.A."/>
            <person name="Pitluck S."/>
            <person name="Land M.L."/>
            <person name="Hauser L.J."/>
            <person name="Woyke T."/>
            <person name="Mikhailova N."/>
            <person name="Pati A."/>
            <person name="Kyrpides N.C."/>
            <person name="Ivanova N."/>
            <person name="Detter J.C."/>
            <person name="Walston-Davenport K."/>
            <person name="Han S."/>
            <person name="Adams M.W."/>
            <person name="Kelly R.M."/>
        </authorList>
    </citation>
    <scope>NUCLEOTIDE SEQUENCE [LARGE SCALE GENOMIC DNA]</scope>
    <source>
        <strain evidence="2">DSM 18902 / VKM B-2412 / 2002</strain>
    </source>
</reference>
<evidence type="ECO:0000313" key="2">
    <source>
        <dbReference type="Proteomes" id="UP000006835"/>
    </source>
</evidence>
<reference key="1">
    <citation type="submission" date="2010-11" db="EMBL/GenBank/DDBJ databases">
        <title>Complete sequence of Caldicellulosiruptor kronotskyensis 2002.</title>
        <authorList>
            <consortium name="US DOE Joint Genome Institute"/>
            <person name="Lucas S."/>
            <person name="Copeland A."/>
            <person name="Lapidus A."/>
            <person name="Cheng J.-F."/>
            <person name="Bruce D."/>
            <person name="Goodwin L."/>
            <person name="Pitluck S."/>
            <person name="Davenport K."/>
            <person name="Detter J.C."/>
            <person name="Han C."/>
            <person name="Tapia R."/>
            <person name="Land M."/>
            <person name="Hauser L."/>
            <person name="Jeffries C."/>
            <person name="Kyrpides N."/>
            <person name="Ivanova N."/>
            <person name="Mikhailova N."/>
            <person name="Blumer-Schuette S.E."/>
            <person name="Kelly R.M."/>
            <person name="Woyke T."/>
        </authorList>
    </citation>
    <scope>NUCLEOTIDE SEQUENCE</scope>
    <source>
        <strain>2002</strain>
    </source>
</reference>
<organism evidence="1 2">
    <name type="scientific">Caldicellulosiruptor kronotskyensis (strain DSM 18902 / VKM B-2412 / 2002)</name>
    <dbReference type="NCBI Taxonomy" id="632348"/>
    <lineage>
        <taxon>Bacteria</taxon>
        <taxon>Bacillati</taxon>
        <taxon>Bacillota</taxon>
        <taxon>Bacillota incertae sedis</taxon>
        <taxon>Caldicellulosiruptorales</taxon>
        <taxon>Caldicellulosiruptoraceae</taxon>
        <taxon>Caldicellulosiruptor</taxon>
    </lineage>
</organism>